<evidence type="ECO:0000313" key="1">
    <source>
        <dbReference type="EMBL" id="KPK72082.1"/>
    </source>
</evidence>
<protein>
    <submittedName>
        <fullName evidence="1">Uncharacterized protein</fullName>
    </submittedName>
</protein>
<comment type="caution">
    <text evidence="1">The sequence shown here is derived from an EMBL/GenBank/DDBJ whole genome shotgun (WGS) entry which is preliminary data.</text>
</comment>
<evidence type="ECO:0000313" key="2">
    <source>
        <dbReference type="Proteomes" id="UP000051096"/>
    </source>
</evidence>
<gene>
    <name evidence="1" type="ORF">AMJ87_05730</name>
</gene>
<dbReference type="Proteomes" id="UP000051096">
    <property type="component" value="Unassembled WGS sequence"/>
</dbReference>
<proteinExistence type="predicted"/>
<accession>A0A0S8GI29</accession>
<reference evidence="1 2" key="1">
    <citation type="journal article" date="2015" name="Microbiome">
        <title>Genomic resolution of linkages in carbon, nitrogen, and sulfur cycling among widespread estuary sediment bacteria.</title>
        <authorList>
            <person name="Baker B.J."/>
            <person name="Lazar C.S."/>
            <person name="Teske A.P."/>
            <person name="Dick G.J."/>
        </authorList>
    </citation>
    <scope>NUCLEOTIDE SEQUENCE [LARGE SCALE GENOMIC DNA]</scope>
    <source>
        <strain evidence="1">SM23_60</strain>
    </source>
</reference>
<organism evidence="1 2">
    <name type="scientific">candidate division WOR_3 bacterium SM23_60</name>
    <dbReference type="NCBI Taxonomy" id="1703780"/>
    <lineage>
        <taxon>Bacteria</taxon>
        <taxon>Bacteria division WOR-3</taxon>
    </lineage>
</organism>
<dbReference type="EMBL" id="LJUO01000042">
    <property type="protein sequence ID" value="KPK72082.1"/>
    <property type="molecule type" value="Genomic_DNA"/>
</dbReference>
<name>A0A0S8GI29_UNCW3</name>
<sequence>MILVFYLLSSLYYVDQPYPGVPAHAEFDVELRFGPQGEILGFFQIGIWDRFDVGISYGASNFIGAGDPEFYEIPGVQVRIIAIEEVLFLPSFLLGFDSQGYGGYDGARYDIMSKGIYGQLSKSYASSLIEVVPSIGVNYAFEDDHRFDMFAGIKAQFGTSSALMVDYSPNFDDERDQDNGYLNVSLMFIFYEESFFEFALRDLLDNSGNDLQFNRMIRIGYVQYF</sequence>
<dbReference type="AlphaFoldDB" id="A0A0S8GI29"/>